<organism evidence="1 2">
    <name type="scientific">Treponema maltophilum ATCC 51939</name>
    <dbReference type="NCBI Taxonomy" id="1125699"/>
    <lineage>
        <taxon>Bacteria</taxon>
        <taxon>Pseudomonadati</taxon>
        <taxon>Spirochaetota</taxon>
        <taxon>Spirochaetia</taxon>
        <taxon>Spirochaetales</taxon>
        <taxon>Treponemataceae</taxon>
        <taxon>Treponema</taxon>
    </lineage>
</organism>
<dbReference type="AlphaFoldDB" id="S3K3N3"/>
<gene>
    <name evidence="1" type="ORF">HMPREF9194_01917</name>
</gene>
<dbReference type="PATRIC" id="fig|1125699.3.peg.1938"/>
<dbReference type="Proteomes" id="UP000014541">
    <property type="component" value="Unassembled WGS sequence"/>
</dbReference>
<keyword evidence="2" id="KW-1185">Reference proteome</keyword>
<name>S3K3N3_TREMA</name>
<evidence type="ECO:0000313" key="2">
    <source>
        <dbReference type="Proteomes" id="UP000014541"/>
    </source>
</evidence>
<dbReference type="RefSeq" id="WP_016526175.1">
    <property type="nucleotide sequence ID" value="NZ_KE332518.1"/>
</dbReference>
<proteinExistence type="predicted"/>
<protein>
    <submittedName>
        <fullName evidence="1">Uncharacterized protein</fullName>
    </submittedName>
</protein>
<dbReference type="HOGENOM" id="CLU_194677_0_0_12"/>
<dbReference type="eggNOG" id="ENOG5033FN4">
    <property type="taxonomic scope" value="Bacteria"/>
</dbReference>
<dbReference type="STRING" id="1125699.HMPREF9194_01917"/>
<dbReference type="OrthoDB" id="2928696at2"/>
<sequence length="60" mass="6556">MSKSHRGKGIRSLANHGRGVCGRCKKENIKTLYEHEVEGQKIAVCKFCNAAIKNGKSAVL</sequence>
<reference evidence="1 2" key="1">
    <citation type="submission" date="2013-04" db="EMBL/GenBank/DDBJ databases">
        <title>The Genome Sequence of Treponema maltophilum ATCC 51939.</title>
        <authorList>
            <consortium name="The Broad Institute Genomics Platform"/>
            <person name="Earl A."/>
            <person name="Ward D."/>
            <person name="Feldgarden M."/>
            <person name="Gevers D."/>
            <person name="Leonetti C."/>
            <person name="Blanton J.M."/>
            <person name="Dewhirst F.E."/>
            <person name="Izard J."/>
            <person name="Walker B."/>
            <person name="Young S."/>
            <person name="Zeng Q."/>
            <person name="Gargeya S."/>
            <person name="Fitzgerald M."/>
            <person name="Haas B."/>
            <person name="Abouelleil A."/>
            <person name="Allen A.W."/>
            <person name="Alvarado L."/>
            <person name="Arachchi H.M."/>
            <person name="Berlin A.M."/>
            <person name="Chapman S.B."/>
            <person name="Gainer-Dewar J."/>
            <person name="Goldberg J."/>
            <person name="Griggs A."/>
            <person name="Gujja S."/>
            <person name="Hansen M."/>
            <person name="Howarth C."/>
            <person name="Imamovic A."/>
            <person name="Ireland A."/>
            <person name="Larimer J."/>
            <person name="McCowan C."/>
            <person name="Murphy C."/>
            <person name="Pearson M."/>
            <person name="Poon T.W."/>
            <person name="Priest M."/>
            <person name="Roberts A."/>
            <person name="Saif S."/>
            <person name="Shea T."/>
            <person name="Sisk P."/>
            <person name="Sykes S."/>
            <person name="Wortman J."/>
            <person name="Nusbaum C."/>
            <person name="Birren B."/>
        </authorList>
    </citation>
    <scope>NUCLEOTIDE SEQUENCE [LARGE SCALE GENOMIC DNA]</scope>
    <source>
        <strain evidence="1 2">ATCC 51939</strain>
    </source>
</reference>
<accession>S3K3N3</accession>
<comment type="caution">
    <text evidence="1">The sequence shown here is derived from an EMBL/GenBank/DDBJ whole genome shotgun (WGS) entry which is preliminary data.</text>
</comment>
<dbReference type="EMBL" id="ATFF01000006">
    <property type="protein sequence ID" value="EPF31566.1"/>
    <property type="molecule type" value="Genomic_DNA"/>
</dbReference>
<evidence type="ECO:0000313" key="1">
    <source>
        <dbReference type="EMBL" id="EPF31566.1"/>
    </source>
</evidence>